<dbReference type="GO" id="GO:0003824">
    <property type="term" value="F:catalytic activity"/>
    <property type="evidence" value="ECO:0007669"/>
    <property type="project" value="UniProtKB-KW"/>
</dbReference>
<protein>
    <recommendedName>
        <fullName evidence="3">CRP-like protein Clp</fullName>
    </recommendedName>
    <alternativeName>
        <fullName evidence="12">Catabolite activation-like protein</fullName>
    </alternativeName>
</protein>
<evidence type="ECO:0000256" key="7">
    <source>
        <dbReference type="ARBA" id="ARBA00023015"/>
    </source>
</evidence>
<dbReference type="PANTHER" id="PTHR24567:SF74">
    <property type="entry name" value="HTH-TYPE TRANSCRIPTIONAL REGULATOR ARCR"/>
    <property type="match status" value="1"/>
</dbReference>
<dbReference type="GO" id="GO:0005829">
    <property type="term" value="C:cytosol"/>
    <property type="evidence" value="ECO:0007669"/>
    <property type="project" value="TreeGrafter"/>
</dbReference>
<dbReference type="OrthoDB" id="9776746at2"/>
<dbReference type="PANTHER" id="PTHR24567">
    <property type="entry name" value="CRP FAMILY TRANSCRIPTIONAL REGULATORY PROTEIN"/>
    <property type="match status" value="1"/>
</dbReference>
<keyword evidence="11" id="KW-0804">Transcription</keyword>
<keyword evidence="4" id="KW-0678">Repressor</keyword>
<name>A0A328P2L1_9GAMM</name>
<keyword evidence="8" id="KW-0843">Virulence</keyword>
<evidence type="ECO:0000313" key="14">
    <source>
        <dbReference type="EMBL" id="RAO76400.1"/>
    </source>
</evidence>
<evidence type="ECO:0000256" key="5">
    <source>
        <dbReference type="ARBA" id="ARBA00022533"/>
    </source>
</evidence>
<comment type="subunit">
    <text evidence="2">Homodimer.</text>
</comment>
<evidence type="ECO:0000313" key="15">
    <source>
        <dbReference type="Proteomes" id="UP000248926"/>
    </source>
</evidence>
<keyword evidence="10" id="KW-0010">Activator</keyword>
<comment type="subcellular location">
    <subcellularLocation>
        <location evidence="1">Cytoplasm</location>
    </subcellularLocation>
</comment>
<gene>
    <name evidence="14" type="ORF">CA260_00185</name>
</gene>
<dbReference type="InterPro" id="IPR036390">
    <property type="entry name" value="WH_DNA-bd_sf"/>
</dbReference>
<evidence type="ECO:0000256" key="1">
    <source>
        <dbReference type="ARBA" id="ARBA00004496"/>
    </source>
</evidence>
<evidence type="ECO:0000259" key="13">
    <source>
        <dbReference type="PROSITE" id="PS51063"/>
    </source>
</evidence>
<evidence type="ECO:0000256" key="2">
    <source>
        <dbReference type="ARBA" id="ARBA00011738"/>
    </source>
</evidence>
<accession>A0A328P2L1</accession>
<dbReference type="InterPro" id="IPR018490">
    <property type="entry name" value="cNMP-bd_dom_sf"/>
</dbReference>
<dbReference type="RefSeq" id="WP_111980482.1">
    <property type="nucleotide sequence ID" value="NZ_NFZS01000001.1"/>
</dbReference>
<keyword evidence="15" id="KW-1185">Reference proteome</keyword>
<reference evidence="14 15" key="1">
    <citation type="journal article" date="2018" name="Genet. Mol. Biol.">
        <title>The genome sequence of Dyella jiangningensis FCAV SCS01 from a lignocellulose-decomposing microbial consortium metagenome reveals potential for biotechnological applications.</title>
        <authorList>
            <person name="Desiderato J.G."/>
            <person name="Alvarenga D.O."/>
            <person name="Constancio M.T.L."/>
            <person name="Alves L.M.C."/>
            <person name="Varani A.M."/>
        </authorList>
    </citation>
    <scope>NUCLEOTIDE SEQUENCE [LARGE SCALE GENOMIC DNA]</scope>
    <source>
        <strain evidence="14 15">FCAV SCS01</strain>
    </source>
</reference>
<keyword evidence="7" id="KW-0805">Transcription regulation</keyword>
<dbReference type="SUPFAM" id="SSF51206">
    <property type="entry name" value="cAMP-binding domain-like"/>
    <property type="match status" value="1"/>
</dbReference>
<evidence type="ECO:0000256" key="11">
    <source>
        <dbReference type="ARBA" id="ARBA00023163"/>
    </source>
</evidence>
<comment type="caution">
    <text evidence="14">The sequence shown here is derived from an EMBL/GenBank/DDBJ whole genome shotgun (WGS) entry which is preliminary data.</text>
</comment>
<dbReference type="InterPro" id="IPR000595">
    <property type="entry name" value="cNMP-bd_dom"/>
</dbReference>
<evidence type="ECO:0000256" key="3">
    <source>
        <dbReference type="ARBA" id="ARBA00020769"/>
    </source>
</evidence>
<dbReference type="InterPro" id="IPR050397">
    <property type="entry name" value="Env_Response_Regulators"/>
</dbReference>
<dbReference type="Gene3D" id="2.60.120.10">
    <property type="entry name" value="Jelly Rolls"/>
    <property type="match status" value="1"/>
</dbReference>
<dbReference type="InterPro" id="IPR014710">
    <property type="entry name" value="RmlC-like_jellyroll"/>
</dbReference>
<dbReference type="InterPro" id="IPR036388">
    <property type="entry name" value="WH-like_DNA-bd_sf"/>
</dbReference>
<organism evidence="14 15">
    <name type="scientific">Dyella jiangningensis</name>
    <dbReference type="NCBI Taxonomy" id="1379159"/>
    <lineage>
        <taxon>Bacteria</taxon>
        <taxon>Pseudomonadati</taxon>
        <taxon>Pseudomonadota</taxon>
        <taxon>Gammaproteobacteria</taxon>
        <taxon>Lysobacterales</taxon>
        <taxon>Rhodanobacteraceae</taxon>
        <taxon>Dyella</taxon>
    </lineage>
</organism>
<keyword evidence="5" id="KW-0021">Allosteric enzyme</keyword>
<evidence type="ECO:0000256" key="10">
    <source>
        <dbReference type="ARBA" id="ARBA00023159"/>
    </source>
</evidence>
<dbReference type="PROSITE" id="PS51063">
    <property type="entry name" value="HTH_CRP_2"/>
    <property type="match status" value="1"/>
</dbReference>
<dbReference type="InterPro" id="IPR012318">
    <property type="entry name" value="HTH_CRP"/>
</dbReference>
<evidence type="ECO:0000256" key="4">
    <source>
        <dbReference type="ARBA" id="ARBA00022491"/>
    </source>
</evidence>
<dbReference type="CDD" id="cd00038">
    <property type="entry name" value="CAP_ED"/>
    <property type="match status" value="1"/>
</dbReference>
<evidence type="ECO:0000256" key="9">
    <source>
        <dbReference type="ARBA" id="ARBA00023125"/>
    </source>
</evidence>
<feature type="domain" description="HTH crp-type" evidence="13">
    <location>
        <begin position="149"/>
        <end position="212"/>
    </location>
</feature>
<proteinExistence type="predicted"/>
<dbReference type="GO" id="GO:0003700">
    <property type="term" value="F:DNA-binding transcription factor activity"/>
    <property type="evidence" value="ECO:0007669"/>
    <property type="project" value="TreeGrafter"/>
</dbReference>
<evidence type="ECO:0000256" key="12">
    <source>
        <dbReference type="ARBA" id="ARBA00031697"/>
    </source>
</evidence>
<evidence type="ECO:0000256" key="8">
    <source>
        <dbReference type="ARBA" id="ARBA00023026"/>
    </source>
</evidence>
<dbReference type="Pfam" id="PF00027">
    <property type="entry name" value="cNMP_binding"/>
    <property type="match status" value="1"/>
</dbReference>
<dbReference type="SMART" id="SM00419">
    <property type="entry name" value="HTH_CRP"/>
    <property type="match status" value="1"/>
</dbReference>
<dbReference type="Gene3D" id="1.10.10.10">
    <property type="entry name" value="Winged helix-like DNA-binding domain superfamily/Winged helix DNA-binding domain"/>
    <property type="match status" value="1"/>
</dbReference>
<dbReference type="AlphaFoldDB" id="A0A328P2L1"/>
<sequence>MIQRASSGDEIIDTELRRLGLQVLPNIRALVTQVPKGTVLFRVGDPCRHYPIVLAGDVRVCRPGRSGHEVVFYRMQHGEGCAVSAACLIEKQRYQVIARTDRDTMALLLPAAMFHAQLDANATFRRFVFRQYSMRIGALMMRVESLIGESPGLRLARLLLARMQDGAVTMTHAALATDIGTAREVVSRHLGAMARAGWVRQRRQAIDILDIEALQGIAHAEENPSVLD</sequence>
<keyword evidence="6" id="KW-0973">c-di-GMP</keyword>
<dbReference type="Pfam" id="PF13545">
    <property type="entry name" value="HTH_Crp_2"/>
    <property type="match status" value="1"/>
</dbReference>
<dbReference type="GO" id="GO:0003677">
    <property type="term" value="F:DNA binding"/>
    <property type="evidence" value="ECO:0007669"/>
    <property type="project" value="UniProtKB-KW"/>
</dbReference>
<dbReference type="EMBL" id="NFZS01000001">
    <property type="protein sequence ID" value="RAO76400.1"/>
    <property type="molecule type" value="Genomic_DNA"/>
</dbReference>
<evidence type="ECO:0000256" key="6">
    <source>
        <dbReference type="ARBA" id="ARBA00022636"/>
    </source>
</evidence>
<dbReference type="SUPFAM" id="SSF46785">
    <property type="entry name" value="Winged helix' DNA-binding domain"/>
    <property type="match status" value="1"/>
</dbReference>
<dbReference type="Proteomes" id="UP000248926">
    <property type="component" value="Unassembled WGS sequence"/>
</dbReference>
<keyword evidence="9" id="KW-0238">DNA-binding</keyword>